<organism evidence="3 4">
    <name type="scientific">Methanoculleus palmolei</name>
    <dbReference type="NCBI Taxonomy" id="72612"/>
    <lineage>
        <taxon>Archaea</taxon>
        <taxon>Methanobacteriati</taxon>
        <taxon>Methanobacteriota</taxon>
        <taxon>Stenosarchaea group</taxon>
        <taxon>Methanomicrobia</taxon>
        <taxon>Methanomicrobiales</taxon>
        <taxon>Methanomicrobiaceae</taxon>
        <taxon>Methanoculleus</taxon>
    </lineage>
</organism>
<dbReference type="AlphaFoldDB" id="A0ABD8A796"/>
<dbReference type="EMBL" id="CP137641">
    <property type="protein sequence ID" value="WOX54898.1"/>
    <property type="molecule type" value="Genomic_DNA"/>
</dbReference>
<keyword evidence="1" id="KW-1133">Transmembrane helix</keyword>
<evidence type="ECO:0000256" key="1">
    <source>
        <dbReference type="SAM" id="Phobius"/>
    </source>
</evidence>
<name>A0ABD8A796_9EURY</name>
<accession>A0ABD8A796</accession>
<evidence type="ECO:0000259" key="2">
    <source>
        <dbReference type="Pfam" id="PF07790"/>
    </source>
</evidence>
<keyword evidence="1" id="KW-0812">Transmembrane</keyword>
<feature type="transmembrane region" description="Helical" evidence="1">
    <location>
        <begin position="6"/>
        <end position="29"/>
    </location>
</feature>
<keyword evidence="1" id="KW-0472">Membrane</keyword>
<feature type="domain" description="Archaeal Type IV pilin N-terminal" evidence="2">
    <location>
        <begin position="4"/>
        <end position="96"/>
    </location>
</feature>
<keyword evidence="4" id="KW-1185">Reference proteome</keyword>
<dbReference type="Pfam" id="PF07790">
    <property type="entry name" value="Pilin_N"/>
    <property type="match status" value="1"/>
</dbReference>
<reference evidence="3 4" key="1">
    <citation type="submission" date="2023-10" db="EMBL/GenBank/DDBJ databases">
        <title>The complete genome sequence of Methanoculleus palmolei DSM 4273.</title>
        <authorList>
            <person name="Lai S.-J."/>
            <person name="You Y.-T."/>
            <person name="Chen S.-C."/>
        </authorList>
    </citation>
    <scope>NUCLEOTIDE SEQUENCE [LARGE SCALE GENOMIC DNA]</scope>
    <source>
        <strain evidence="3 4">DSM 4273</strain>
    </source>
</reference>
<dbReference type="InterPro" id="IPR012859">
    <property type="entry name" value="Pilin_N_archaeal"/>
</dbReference>
<evidence type="ECO:0000313" key="4">
    <source>
        <dbReference type="Proteomes" id="UP001626603"/>
    </source>
</evidence>
<sequence>MKDNAVSPVIGVMLMLVVTIIIAAMVSAFSGSVVRDETLAPQVTLAVSYTSSITDEDKENGVPDHGADFKPNNGIAFRLSGGDSFSLRDITIQLRQGENVINFDMNTYLNSSAAVDTEKVTIVENPDGNDTYFGLPGGGDELITVGDSFMIVADDCYDSTMTTDATIVKGRFLTWSPEDSGSTFRVQTDIPFKYTITDQLSGKPMQSGTIILR</sequence>
<protein>
    <submittedName>
        <fullName evidence="3">Type IV pilin N-terminal domain-containing protein</fullName>
    </submittedName>
</protein>
<proteinExistence type="predicted"/>
<gene>
    <name evidence="3" type="ORF">R6Y95_05345</name>
</gene>
<evidence type="ECO:0000313" key="3">
    <source>
        <dbReference type="EMBL" id="WOX54898.1"/>
    </source>
</evidence>
<dbReference type="Proteomes" id="UP001626603">
    <property type="component" value="Chromosome"/>
</dbReference>